<organism evidence="1 2">
    <name type="scientific">Streptococcus downei MFe28</name>
    <dbReference type="NCBI Taxonomy" id="764290"/>
    <lineage>
        <taxon>Bacteria</taxon>
        <taxon>Bacillati</taxon>
        <taxon>Bacillota</taxon>
        <taxon>Bacilli</taxon>
        <taxon>Lactobacillales</taxon>
        <taxon>Streptococcaceae</taxon>
        <taxon>Streptococcus</taxon>
    </lineage>
</organism>
<name>A0A380JCL1_STRDO</name>
<evidence type="ECO:0000313" key="2">
    <source>
        <dbReference type="Proteomes" id="UP000254082"/>
    </source>
</evidence>
<dbReference type="Proteomes" id="UP000254082">
    <property type="component" value="Unassembled WGS sequence"/>
</dbReference>
<evidence type="ECO:0000313" key="1">
    <source>
        <dbReference type="EMBL" id="SUN35539.1"/>
    </source>
</evidence>
<proteinExistence type="predicted"/>
<keyword evidence="2" id="KW-1185">Reference proteome</keyword>
<gene>
    <name evidence="1" type="ORF">NCTC11391_00567</name>
</gene>
<dbReference type="Gene3D" id="3.40.50.720">
    <property type="entry name" value="NAD(P)-binding Rossmann-like Domain"/>
    <property type="match status" value="1"/>
</dbReference>
<dbReference type="InterPro" id="IPR036291">
    <property type="entry name" value="NAD(P)-bd_dom_sf"/>
</dbReference>
<accession>A0A380JCL1</accession>
<reference evidence="1 2" key="1">
    <citation type="submission" date="2018-06" db="EMBL/GenBank/DDBJ databases">
        <authorList>
            <consortium name="Pathogen Informatics"/>
            <person name="Doyle S."/>
        </authorList>
    </citation>
    <scope>NUCLEOTIDE SEQUENCE [LARGE SCALE GENOMIC DNA]</scope>
    <source>
        <strain evidence="2">NCTC 11391</strain>
    </source>
</reference>
<protein>
    <submittedName>
        <fullName evidence="1">YwnB</fullName>
    </submittedName>
</protein>
<dbReference type="EMBL" id="UHFA01000002">
    <property type="protein sequence ID" value="SUN35539.1"/>
    <property type="molecule type" value="Genomic_DNA"/>
</dbReference>
<dbReference type="AlphaFoldDB" id="A0A380JCL1"/>
<sequence>MTKEDLAAFDVVVNALSPAGLDIAYQHIDLATKLIAYFREAQSPRLFFILGAGSLKNGKGGRVLDDLEKNPDVAAWINAPRQQAKEFDFLNQVDNVNWVAISPGFLLTDGQKTDSILGTDTILYSGEKSETSTGTLASAILDEIQNPQHQQERFTVVNR</sequence>
<dbReference type="SUPFAM" id="SSF51735">
    <property type="entry name" value="NAD(P)-binding Rossmann-fold domains"/>
    <property type="match status" value="1"/>
</dbReference>